<dbReference type="InterPro" id="IPR050194">
    <property type="entry name" value="Glycosyltransferase_grp1"/>
</dbReference>
<keyword evidence="6" id="KW-0808">Transferase</keyword>
<evidence type="ECO:0000313" key="6">
    <source>
        <dbReference type="EMBL" id="TNY20937.1"/>
    </source>
</evidence>
<evidence type="ECO:0000313" key="7">
    <source>
        <dbReference type="Proteomes" id="UP000311382"/>
    </source>
</evidence>
<dbReference type="Proteomes" id="UP000311382">
    <property type="component" value="Unassembled WGS sequence"/>
</dbReference>
<dbReference type="EMBL" id="SOZI01000054">
    <property type="protein sequence ID" value="TNY20937.1"/>
    <property type="molecule type" value="Genomic_DNA"/>
</dbReference>
<comment type="caution">
    <text evidence="6">The sequence shown here is derived from an EMBL/GenBank/DDBJ whole genome shotgun (WGS) entry which is preliminary data.</text>
</comment>
<evidence type="ECO:0000256" key="3">
    <source>
        <dbReference type="SAM" id="Phobius"/>
    </source>
</evidence>
<feature type="domain" description="Glycosyltransferase subfamily 4-like N-terminal" evidence="5">
    <location>
        <begin position="57"/>
        <end position="223"/>
    </location>
</feature>
<protein>
    <submittedName>
        <fullName evidence="6">Glycosyl transferase group 1</fullName>
    </submittedName>
</protein>
<evidence type="ECO:0000256" key="1">
    <source>
        <dbReference type="ARBA" id="ARBA00022676"/>
    </source>
</evidence>
<dbReference type="SUPFAM" id="SSF53756">
    <property type="entry name" value="UDP-Glycosyltransferase/glycogen phosphorylase"/>
    <property type="match status" value="1"/>
</dbReference>
<feature type="transmembrane region" description="Helical" evidence="3">
    <location>
        <begin position="603"/>
        <end position="624"/>
    </location>
</feature>
<dbReference type="GO" id="GO:0016757">
    <property type="term" value="F:glycosyltransferase activity"/>
    <property type="evidence" value="ECO:0007669"/>
    <property type="project" value="UniProtKB-KW"/>
</dbReference>
<evidence type="ECO:0000259" key="4">
    <source>
        <dbReference type="Pfam" id="PF00534"/>
    </source>
</evidence>
<dbReference type="PANTHER" id="PTHR45947">
    <property type="entry name" value="SULFOQUINOVOSYL TRANSFERASE SQD2"/>
    <property type="match status" value="1"/>
</dbReference>
<dbReference type="AlphaFoldDB" id="A0A5C5FVH0"/>
<feature type="domain" description="Glycosyl transferase family 1" evidence="4">
    <location>
        <begin position="293"/>
        <end position="421"/>
    </location>
</feature>
<dbReference type="InterPro" id="IPR001296">
    <property type="entry name" value="Glyco_trans_1"/>
</dbReference>
<keyword evidence="3" id="KW-0812">Transmembrane</keyword>
<keyword evidence="3" id="KW-1133">Transmembrane helix</keyword>
<sequence length="634" mass="68454">MPAPASAAAPAVASAKSSSRPSGRDLDSLEKARPRSNTGDSPSLRVAIVTENFLPKIDGVTRTLAMLLEHLQSEGHEALVLGPSTPLTSYAGAEVVSTKGIPLLGVYRGLGLNFLRPRFIRKLREFDADVVMFVDPIWLCAQTIPAIQYYFPDTPLLSSYHTNLAMYATLFGFSWLTPVMWGLQRSLHGRCDLTFCPSPSTARMLGEQRFDNVRLWPRGVDVDLFRPEARDFALRQSWGVEPLDLDGDRPSPRMLAADSPASLSFADDFPALALPPPYNAQPPPTFAGSSPSKLAVLYVGRISWEKNLRLLIDAFRELQESDPATGRPACQLVFVGDGPARTEVESLCALYGLGALFLGFKKGEELAAAYASADVFAFPSFTETFGQVVSEAQASGLPVVGLRAEGVSDLVEHGRTGLLLDLNHLAPSASQNSPPSYAAATNPFSIPSNPHALLSPDSPSYPHAVSLYRSLLTSIATDHAHRRAMGSAAHLVASKRSWWRAMEDLCDGFRELAALKAQRTRKKVELTRTSTIEVDVVCDKGDDHQVEKVEPAAASSRAPKPRRLLRGTSSAGRHSLSTWLAPRSATSLAGAATAIKGDENFPIALVLEILALFALLALAVSWSSHLELLAALRS</sequence>
<evidence type="ECO:0000259" key="5">
    <source>
        <dbReference type="Pfam" id="PF13439"/>
    </source>
</evidence>
<feature type="compositionally biased region" description="Basic and acidic residues" evidence="2">
    <location>
        <begin position="22"/>
        <end position="33"/>
    </location>
</feature>
<dbReference type="CDD" id="cd03814">
    <property type="entry name" value="GT4-like"/>
    <property type="match status" value="1"/>
</dbReference>
<organism evidence="6 7">
    <name type="scientific">Rhodotorula diobovata</name>
    <dbReference type="NCBI Taxonomy" id="5288"/>
    <lineage>
        <taxon>Eukaryota</taxon>
        <taxon>Fungi</taxon>
        <taxon>Dikarya</taxon>
        <taxon>Basidiomycota</taxon>
        <taxon>Pucciniomycotina</taxon>
        <taxon>Microbotryomycetes</taxon>
        <taxon>Sporidiobolales</taxon>
        <taxon>Sporidiobolaceae</taxon>
        <taxon>Rhodotorula</taxon>
    </lineage>
</organism>
<keyword evidence="7" id="KW-1185">Reference proteome</keyword>
<accession>A0A5C5FVH0</accession>
<dbReference type="Pfam" id="PF13439">
    <property type="entry name" value="Glyco_transf_4"/>
    <property type="match status" value="1"/>
</dbReference>
<dbReference type="OrthoDB" id="2920394at2759"/>
<reference evidence="6 7" key="1">
    <citation type="submission" date="2019-03" db="EMBL/GenBank/DDBJ databases">
        <title>Rhodosporidium diobovatum UCD-FST 08-225 genome sequencing, assembly, and annotation.</title>
        <authorList>
            <person name="Fakankun I.U."/>
            <person name="Fristensky B."/>
            <person name="Levin D.B."/>
        </authorList>
    </citation>
    <scope>NUCLEOTIDE SEQUENCE [LARGE SCALE GENOMIC DNA]</scope>
    <source>
        <strain evidence="6 7">UCD-FST 08-225</strain>
    </source>
</reference>
<keyword evidence="3" id="KW-0472">Membrane</keyword>
<dbReference type="STRING" id="5288.A0A5C5FVH0"/>
<name>A0A5C5FVH0_9BASI</name>
<dbReference type="Pfam" id="PF00534">
    <property type="entry name" value="Glycos_transf_1"/>
    <property type="match status" value="1"/>
</dbReference>
<dbReference type="InterPro" id="IPR028098">
    <property type="entry name" value="Glyco_trans_4-like_N"/>
</dbReference>
<dbReference type="Gene3D" id="3.40.50.2000">
    <property type="entry name" value="Glycogen Phosphorylase B"/>
    <property type="match status" value="2"/>
</dbReference>
<evidence type="ECO:0000256" key="2">
    <source>
        <dbReference type="SAM" id="MobiDB-lite"/>
    </source>
</evidence>
<proteinExistence type="predicted"/>
<keyword evidence="1" id="KW-0328">Glycosyltransferase</keyword>
<feature type="region of interest" description="Disordered" evidence="2">
    <location>
        <begin position="1"/>
        <end position="41"/>
    </location>
</feature>
<feature type="compositionally biased region" description="Low complexity" evidence="2">
    <location>
        <begin position="1"/>
        <end position="21"/>
    </location>
</feature>
<gene>
    <name evidence="6" type="ORF">DMC30DRAFT_364174</name>
</gene>
<dbReference type="PANTHER" id="PTHR45947:SF3">
    <property type="entry name" value="SULFOQUINOVOSYL TRANSFERASE SQD2"/>
    <property type="match status" value="1"/>
</dbReference>